<dbReference type="Proteomes" id="UP001308776">
    <property type="component" value="Unassembled WGS sequence"/>
</dbReference>
<comment type="caution">
    <text evidence="1">The sequence shown here is derived from an EMBL/GenBank/DDBJ whole genome shotgun (WGS) entry which is preliminary data.</text>
</comment>
<name>A0ABU6FTN5_9PROT</name>
<organism evidence="1 2">
    <name type="scientific">Acidithiobacillus ferriphilus</name>
    <dbReference type="NCBI Taxonomy" id="1689834"/>
    <lineage>
        <taxon>Bacteria</taxon>
        <taxon>Pseudomonadati</taxon>
        <taxon>Pseudomonadota</taxon>
        <taxon>Acidithiobacillia</taxon>
        <taxon>Acidithiobacillales</taxon>
        <taxon>Acidithiobacillaceae</taxon>
        <taxon>Acidithiobacillus</taxon>
    </lineage>
</organism>
<keyword evidence="2" id="KW-1185">Reference proteome</keyword>
<gene>
    <name evidence="1" type="ORF">OW717_14600</name>
</gene>
<evidence type="ECO:0008006" key="3">
    <source>
        <dbReference type="Google" id="ProtNLM"/>
    </source>
</evidence>
<protein>
    <recommendedName>
        <fullName evidence="3">Holliday junction resolvase</fullName>
    </recommendedName>
</protein>
<dbReference type="Pfam" id="PF24608">
    <property type="entry name" value="PDDEXK_15"/>
    <property type="match status" value="1"/>
</dbReference>
<dbReference type="InterPro" id="IPR056931">
    <property type="entry name" value="D14-like"/>
</dbReference>
<reference evidence="1 2" key="1">
    <citation type="submission" date="2022-11" db="EMBL/GenBank/DDBJ databases">
        <title>Comparative genomics analysis of Acidithiobacillus ferriphilus.</title>
        <authorList>
            <person name="Ma L."/>
        </authorList>
    </citation>
    <scope>NUCLEOTIDE SEQUENCE [LARGE SCALE GENOMIC DNA]</scope>
    <source>
        <strain evidence="1 2">DY15</strain>
    </source>
</reference>
<evidence type="ECO:0000313" key="1">
    <source>
        <dbReference type="EMBL" id="MEB8515263.1"/>
    </source>
</evidence>
<sequence length="126" mass="14034">MTKMQRTKGAAGERELFALLSEQLGVTVTRNLTQTRGGGADSLNVEGWAIEVKRQETLSISSWWSQTQRQADDLSRKPILFYRQSRKPWRAVLDLHHIAPGIFIAPGGLCELALSDACTVIRESLP</sequence>
<accession>A0ABU6FTN5</accession>
<dbReference type="EMBL" id="JAQGFR010000272">
    <property type="protein sequence ID" value="MEB8515263.1"/>
    <property type="molecule type" value="Genomic_DNA"/>
</dbReference>
<evidence type="ECO:0000313" key="2">
    <source>
        <dbReference type="Proteomes" id="UP001308776"/>
    </source>
</evidence>
<dbReference type="RefSeq" id="WP_325757788.1">
    <property type="nucleotide sequence ID" value="NZ_JAQGFK010000146.1"/>
</dbReference>
<proteinExistence type="predicted"/>